<feature type="transmembrane region" description="Helical" evidence="1">
    <location>
        <begin position="46"/>
        <end position="65"/>
    </location>
</feature>
<sequence length="148" mass="16676">MGDSYVTFLVLGVLLVAVDGQLIYHSGKRYMRKAYEPAEATAMMRLATVLFHLVVLGLVLLVSLIEFDSADTAKNVVAKLGILLLVLALTHAGTMAILSRIRERQMQRQMADEMAEDHRIFDERHSHITEPRVQRTVIESPREPYSTP</sequence>
<dbReference type="EMBL" id="VOBR01000004">
    <property type="protein sequence ID" value="TWP52933.1"/>
    <property type="molecule type" value="Genomic_DNA"/>
</dbReference>
<dbReference type="OrthoDB" id="3693726at2"/>
<feature type="transmembrane region" description="Helical" evidence="1">
    <location>
        <begin position="6"/>
        <end position="25"/>
    </location>
</feature>
<evidence type="ECO:0000256" key="1">
    <source>
        <dbReference type="SAM" id="Phobius"/>
    </source>
</evidence>
<name>A0A563EZ84_9PSEU</name>
<dbReference type="AlphaFoldDB" id="A0A563EZ84"/>
<keyword evidence="1" id="KW-0812">Transmembrane</keyword>
<evidence type="ECO:0000313" key="3">
    <source>
        <dbReference type="Proteomes" id="UP000316639"/>
    </source>
</evidence>
<dbReference type="Proteomes" id="UP000316639">
    <property type="component" value="Unassembled WGS sequence"/>
</dbReference>
<comment type="caution">
    <text evidence="2">The sequence shown here is derived from an EMBL/GenBank/DDBJ whole genome shotgun (WGS) entry which is preliminary data.</text>
</comment>
<feature type="transmembrane region" description="Helical" evidence="1">
    <location>
        <begin position="77"/>
        <end position="98"/>
    </location>
</feature>
<gene>
    <name evidence="2" type="ORF">FKR81_07430</name>
</gene>
<keyword evidence="1" id="KW-0472">Membrane</keyword>
<keyword evidence="3" id="KW-1185">Reference proteome</keyword>
<accession>A0A563EZ84</accession>
<dbReference type="RefSeq" id="WP_146350186.1">
    <property type="nucleotide sequence ID" value="NZ_VOBR01000004.1"/>
</dbReference>
<protein>
    <submittedName>
        <fullName evidence="2">Uncharacterized protein</fullName>
    </submittedName>
</protein>
<reference evidence="2 3" key="1">
    <citation type="submission" date="2019-07" db="EMBL/GenBank/DDBJ databases">
        <title>Lentzea xizangensis sp. nov., isolated from Qinghai-Tibetan Plateau Soils.</title>
        <authorList>
            <person name="Huang J."/>
        </authorList>
    </citation>
    <scope>NUCLEOTIDE SEQUENCE [LARGE SCALE GENOMIC DNA]</scope>
    <source>
        <strain evidence="2 3">FXJ1.1311</strain>
    </source>
</reference>
<keyword evidence="1" id="KW-1133">Transmembrane helix</keyword>
<evidence type="ECO:0000313" key="2">
    <source>
        <dbReference type="EMBL" id="TWP52933.1"/>
    </source>
</evidence>
<proteinExistence type="predicted"/>
<organism evidence="2 3">
    <name type="scientific">Lentzea tibetensis</name>
    <dbReference type="NCBI Taxonomy" id="2591470"/>
    <lineage>
        <taxon>Bacteria</taxon>
        <taxon>Bacillati</taxon>
        <taxon>Actinomycetota</taxon>
        <taxon>Actinomycetes</taxon>
        <taxon>Pseudonocardiales</taxon>
        <taxon>Pseudonocardiaceae</taxon>
        <taxon>Lentzea</taxon>
    </lineage>
</organism>